<feature type="transmembrane region" description="Helical" evidence="1">
    <location>
        <begin position="12"/>
        <end position="29"/>
    </location>
</feature>
<proteinExistence type="predicted"/>
<dbReference type="EMBL" id="WHSC02000001">
    <property type="protein sequence ID" value="MDO6120032.1"/>
    <property type="molecule type" value="Genomic_DNA"/>
</dbReference>
<organism evidence="2 3">
    <name type="scientific">Shinella curvata</name>
    <dbReference type="NCBI Taxonomy" id="1817964"/>
    <lineage>
        <taxon>Bacteria</taxon>
        <taxon>Pseudomonadati</taxon>
        <taxon>Pseudomonadota</taxon>
        <taxon>Alphaproteobacteria</taxon>
        <taxon>Hyphomicrobiales</taxon>
        <taxon>Rhizobiaceae</taxon>
        <taxon>Shinella</taxon>
    </lineage>
</organism>
<feature type="transmembrane region" description="Helical" evidence="1">
    <location>
        <begin position="75"/>
        <end position="99"/>
    </location>
</feature>
<evidence type="ECO:0000313" key="2">
    <source>
        <dbReference type="EMBL" id="MDO6120032.1"/>
    </source>
</evidence>
<evidence type="ECO:0000313" key="3">
    <source>
        <dbReference type="Proteomes" id="UP001177080"/>
    </source>
</evidence>
<feature type="transmembrane region" description="Helical" evidence="1">
    <location>
        <begin position="111"/>
        <end position="128"/>
    </location>
</feature>
<protein>
    <recommendedName>
        <fullName evidence="4">EamA-like transporter family protein</fullName>
    </recommendedName>
</protein>
<feature type="transmembrane region" description="Helical" evidence="1">
    <location>
        <begin position="134"/>
        <end position="152"/>
    </location>
</feature>
<feature type="transmembrane region" description="Helical" evidence="1">
    <location>
        <begin position="41"/>
        <end position="63"/>
    </location>
</feature>
<reference evidence="2" key="1">
    <citation type="submission" date="2022-04" db="EMBL/GenBank/DDBJ databases">
        <title>Shinella lacus sp. nov., a novel member of the genus Shinella from water.</title>
        <authorList>
            <person name="Deng Y."/>
        </authorList>
    </citation>
    <scope>NUCLEOTIDE SEQUENCE</scope>
    <source>
        <strain evidence="2">JCM 31239</strain>
    </source>
</reference>
<evidence type="ECO:0008006" key="4">
    <source>
        <dbReference type="Google" id="ProtNLM"/>
    </source>
</evidence>
<keyword evidence="1" id="KW-1133">Transmembrane helix</keyword>
<name>A0ABT8X8S4_9HYPH</name>
<keyword evidence="1" id="KW-0812">Transmembrane</keyword>
<keyword evidence="1" id="KW-0472">Membrane</keyword>
<evidence type="ECO:0000256" key="1">
    <source>
        <dbReference type="SAM" id="Phobius"/>
    </source>
</evidence>
<sequence>MFPSLALCLGGAFAWGLVMTACAFVSLHMEGRDANFHLDKLLLIYFAGGLFAWPIALPLARLLTRRRGTESRFSAHFVLLSLGTIAMTAFFFAMEYRLFYARWHQPFGTRIWVYQFVFTSIGAVYQFLVMGLRLYLPVGLPLLAGASLWLALSMPRYMR</sequence>
<keyword evidence="3" id="KW-1185">Reference proteome</keyword>
<dbReference type="Proteomes" id="UP001177080">
    <property type="component" value="Unassembled WGS sequence"/>
</dbReference>
<comment type="caution">
    <text evidence="2">The sequence shown here is derived from an EMBL/GenBank/DDBJ whole genome shotgun (WGS) entry which is preliminary data.</text>
</comment>
<accession>A0ABT8X8S4</accession>
<gene>
    <name evidence="2" type="ORF">GB928_002410</name>
</gene>